<protein>
    <recommendedName>
        <fullName evidence="3 10">DNA-directed RNA polymerase subunit omega</fullName>
        <shortName evidence="10">RNAP omega subunit</shortName>
        <ecNumber evidence="2 10">2.7.7.6</ecNumber>
    </recommendedName>
    <alternativeName>
        <fullName evidence="10">RNA polymerase omega subunit</fullName>
    </alternativeName>
    <alternativeName>
        <fullName evidence="8 10">Transcriptase subunit omega</fullName>
    </alternativeName>
</protein>
<evidence type="ECO:0000256" key="4">
    <source>
        <dbReference type="ARBA" id="ARBA00022478"/>
    </source>
</evidence>
<name>A0A1G9JJG0_9FIRM</name>
<dbReference type="PANTHER" id="PTHR34476:SF1">
    <property type="entry name" value="DNA-DIRECTED RNA POLYMERASE SUBUNIT OMEGA"/>
    <property type="match status" value="1"/>
</dbReference>
<dbReference type="PANTHER" id="PTHR34476">
    <property type="entry name" value="DNA-DIRECTED RNA POLYMERASE SUBUNIT OMEGA"/>
    <property type="match status" value="1"/>
</dbReference>
<dbReference type="STRING" id="321763.SAMN04488692_10415"/>
<keyword evidence="5 10" id="KW-0808">Transferase</keyword>
<dbReference type="EC" id="2.7.7.6" evidence="2 10"/>
<dbReference type="GO" id="GO:0003677">
    <property type="term" value="F:DNA binding"/>
    <property type="evidence" value="ECO:0007669"/>
    <property type="project" value="UniProtKB-UniRule"/>
</dbReference>
<evidence type="ECO:0000313" key="11">
    <source>
        <dbReference type="EMBL" id="SDL37717.1"/>
    </source>
</evidence>
<comment type="function">
    <text evidence="10">Promotes RNA polymerase assembly. Latches the N- and C-terminal regions of the beta' subunit thereby facilitating its interaction with the beta and alpha subunits.</text>
</comment>
<evidence type="ECO:0000256" key="10">
    <source>
        <dbReference type="HAMAP-Rule" id="MF_00366"/>
    </source>
</evidence>
<dbReference type="SMART" id="SM01409">
    <property type="entry name" value="RNA_pol_Rpb6"/>
    <property type="match status" value="1"/>
</dbReference>
<dbReference type="SUPFAM" id="SSF63562">
    <property type="entry name" value="RPB6/omega subunit-like"/>
    <property type="match status" value="1"/>
</dbReference>
<comment type="catalytic activity">
    <reaction evidence="9 10">
        <text>RNA(n) + a ribonucleoside 5'-triphosphate = RNA(n+1) + diphosphate</text>
        <dbReference type="Rhea" id="RHEA:21248"/>
        <dbReference type="Rhea" id="RHEA-COMP:14527"/>
        <dbReference type="Rhea" id="RHEA-COMP:17342"/>
        <dbReference type="ChEBI" id="CHEBI:33019"/>
        <dbReference type="ChEBI" id="CHEBI:61557"/>
        <dbReference type="ChEBI" id="CHEBI:140395"/>
        <dbReference type="EC" id="2.7.7.6"/>
    </reaction>
</comment>
<dbReference type="InterPro" id="IPR003716">
    <property type="entry name" value="DNA-dir_RNA_pol_omega"/>
</dbReference>
<sequence>MVNRPTYSELTKNVENPFELVIMASKRARNLNNGGRDLKENYRSGKVVSKSLEEIAGGKIVLKDGDQNTEQD</sequence>
<comment type="subunit">
    <text evidence="10">The RNAP catalytic core consists of 2 alpha, 1 beta, 1 beta' and 1 omega subunit. When a sigma factor is associated with the core the holoenzyme is formed, which can initiate transcription.</text>
</comment>
<dbReference type="AlphaFoldDB" id="A0A1G9JJG0"/>
<evidence type="ECO:0000256" key="7">
    <source>
        <dbReference type="ARBA" id="ARBA00023163"/>
    </source>
</evidence>
<evidence type="ECO:0000313" key="12">
    <source>
        <dbReference type="Proteomes" id="UP000199476"/>
    </source>
</evidence>
<dbReference type="NCBIfam" id="TIGR00690">
    <property type="entry name" value="rpoZ"/>
    <property type="match status" value="1"/>
</dbReference>
<dbReference type="HAMAP" id="MF_00366">
    <property type="entry name" value="RNApol_bact_RpoZ"/>
    <property type="match status" value="1"/>
</dbReference>
<dbReference type="GO" id="GO:0000428">
    <property type="term" value="C:DNA-directed RNA polymerase complex"/>
    <property type="evidence" value="ECO:0007669"/>
    <property type="project" value="UniProtKB-KW"/>
</dbReference>
<keyword evidence="6 10" id="KW-0548">Nucleotidyltransferase</keyword>
<evidence type="ECO:0000256" key="8">
    <source>
        <dbReference type="ARBA" id="ARBA00029924"/>
    </source>
</evidence>
<comment type="similarity">
    <text evidence="1 10">Belongs to the RNA polymerase subunit omega family.</text>
</comment>
<evidence type="ECO:0000256" key="1">
    <source>
        <dbReference type="ARBA" id="ARBA00006711"/>
    </source>
</evidence>
<evidence type="ECO:0000256" key="9">
    <source>
        <dbReference type="ARBA" id="ARBA00048552"/>
    </source>
</evidence>
<dbReference type="Proteomes" id="UP000199476">
    <property type="component" value="Unassembled WGS sequence"/>
</dbReference>
<dbReference type="Pfam" id="PF01192">
    <property type="entry name" value="RNA_pol_Rpb6"/>
    <property type="match status" value="1"/>
</dbReference>
<dbReference type="GO" id="GO:0006351">
    <property type="term" value="P:DNA-templated transcription"/>
    <property type="evidence" value="ECO:0007669"/>
    <property type="project" value="UniProtKB-UniRule"/>
</dbReference>
<gene>
    <name evidence="10" type="primary">rpoZ</name>
    <name evidence="11" type="ORF">SAMN04488692_10415</name>
</gene>
<dbReference type="Gene3D" id="3.90.940.10">
    <property type="match status" value="1"/>
</dbReference>
<dbReference type="RefSeq" id="WP_089758434.1">
    <property type="nucleotide sequence ID" value="NZ_FNGO01000004.1"/>
</dbReference>
<reference evidence="11 12" key="1">
    <citation type="submission" date="2016-10" db="EMBL/GenBank/DDBJ databases">
        <authorList>
            <person name="de Groot N.N."/>
        </authorList>
    </citation>
    <scope>NUCLEOTIDE SEQUENCE [LARGE SCALE GENOMIC DNA]</scope>
    <source>
        <strain evidence="11 12">SLAS-1</strain>
    </source>
</reference>
<accession>A0A1G9JJG0</accession>
<proteinExistence type="inferred from homology"/>
<evidence type="ECO:0000256" key="2">
    <source>
        <dbReference type="ARBA" id="ARBA00012418"/>
    </source>
</evidence>
<organism evidence="11 12">
    <name type="scientific">Halarsenatibacter silvermanii</name>
    <dbReference type="NCBI Taxonomy" id="321763"/>
    <lineage>
        <taxon>Bacteria</taxon>
        <taxon>Bacillati</taxon>
        <taxon>Bacillota</taxon>
        <taxon>Clostridia</taxon>
        <taxon>Halanaerobiales</taxon>
        <taxon>Halarsenatibacteraceae</taxon>
        <taxon>Halarsenatibacter</taxon>
    </lineage>
</organism>
<evidence type="ECO:0000256" key="5">
    <source>
        <dbReference type="ARBA" id="ARBA00022679"/>
    </source>
</evidence>
<dbReference type="EMBL" id="FNGO01000004">
    <property type="protein sequence ID" value="SDL37717.1"/>
    <property type="molecule type" value="Genomic_DNA"/>
</dbReference>
<keyword evidence="7 10" id="KW-0804">Transcription</keyword>
<dbReference type="OrthoDB" id="9815459at2"/>
<dbReference type="InterPro" id="IPR036161">
    <property type="entry name" value="RPB6/omega-like_sf"/>
</dbReference>
<keyword evidence="12" id="KW-1185">Reference proteome</keyword>
<evidence type="ECO:0000256" key="6">
    <source>
        <dbReference type="ARBA" id="ARBA00022695"/>
    </source>
</evidence>
<keyword evidence="4 10" id="KW-0240">DNA-directed RNA polymerase</keyword>
<dbReference type="InterPro" id="IPR006110">
    <property type="entry name" value="Pol_omega/Rpo6/RPB6"/>
</dbReference>
<evidence type="ECO:0000256" key="3">
    <source>
        <dbReference type="ARBA" id="ARBA00013725"/>
    </source>
</evidence>
<dbReference type="GO" id="GO:0003899">
    <property type="term" value="F:DNA-directed RNA polymerase activity"/>
    <property type="evidence" value="ECO:0007669"/>
    <property type="project" value="UniProtKB-UniRule"/>
</dbReference>